<evidence type="ECO:0000313" key="2">
    <source>
        <dbReference type="EMBL" id="CAD7439101.1"/>
    </source>
</evidence>
<gene>
    <name evidence="2" type="ORF">TBIB3V08_LOCUS1679</name>
</gene>
<proteinExistence type="predicted"/>
<feature type="coiled-coil region" evidence="1">
    <location>
        <begin position="51"/>
        <end position="78"/>
    </location>
</feature>
<keyword evidence="1" id="KW-0175">Coiled coil</keyword>
<evidence type="ECO:0000256" key="1">
    <source>
        <dbReference type="SAM" id="Coils"/>
    </source>
</evidence>
<sequence>MKESKLDLRKAALKYAAINVDISDNVPIQPVTSINIREKEMEDAVQRMPSHSELAEKANAQQEQLNKLNEVVEQIKKEKECPTEVFLNKTIPGLENETHSTS</sequence>
<dbReference type="EMBL" id="OD564596">
    <property type="protein sequence ID" value="CAD7439101.1"/>
    <property type="molecule type" value="Genomic_DNA"/>
</dbReference>
<dbReference type="AlphaFoldDB" id="A0A7R9HWX3"/>
<name>A0A7R9HWX3_9NEOP</name>
<organism evidence="2">
    <name type="scientific">Timema bartmani</name>
    <dbReference type="NCBI Taxonomy" id="61472"/>
    <lineage>
        <taxon>Eukaryota</taxon>
        <taxon>Metazoa</taxon>
        <taxon>Ecdysozoa</taxon>
        <taxon>Arthropoda</taxon>
        <taxon>Hexapoda</taxon>
        <taxon>Insecta</taxon>
        <taxon>Pterygota</taxon>
        <taxon>Neoptera</taxon>
        <taxon>Polyneoptera</taxon>
        <taxon>Phasmatodea</taxon>
        <taxon>Timematodea</taxon>
        <taxon>Timematoidea</taxon>
        <taxon>Timematidae</taxon>
        <taxon>Timema</taxon>
    </lineage>
</organism>
<accession>A0A7R9HWX3</accession>
<reference evidence="2" key="1">
    <citation type="submission" date="2020-11" db="EMBL/GenBank/DDBJ databases">
        <authorList>
            <person name="Tran Van P."/>
        </authorList>
    </citation>
    <scope>NUCLEOTIDE SEQUENCE</scope>
</reference>
<protein>
    <submittedName>
        <fullName evidence="2">Uncharacterized protein</fullName>
    </submittedName>
</protein>